<dbReference type="GO" id="GO:0016042">
    <property type="term" value="P:lipid catabolic process"/>
    <property type="evidence" value="ECO:0007669"/>
    <property type="project" value="UniProtKB-KW"/>
</dbReference>
<comment type="similarity">
    <text evidence="2">Belongs to the phospholipase D family.</text>
</comment>
<evidence type="ECO:0000256" key="4">
    <source>
        <dbReference type="ARBA" id="ARBA00022801"/>
    </source>
</evidence>
<dbReference type="STRING" id="51642.NSMM_370068"/>
<protein>
    <recommendedName>
        <fullName evidence="3">phospholipase D</fullName>
        <ecNumber evidence="3">3.1.4.4</ecNumber>
    </recommendedName>
</protein>
<dbReference type="SUPFAM" id="SSF56024">
    <property type="entry name" value="Phospholipase D/nuclease"/>
    <property type="match status" value="2"/>
</dbReference>
<name>A0A1G5SFW8_9PROT</name>
<evidence type="ECO:0000256" key="5">
    <source>
        <dbReference type="ARBA" id="ARBA00022963"/>
    </source>
</evidence>
<evidence type="ECO:0000259" key="7">
    <source>
        <dbReference type="PROSITE" id="PS50035"/>
    </source>
</evidence>
<dbReference type="EMBL" id="FMWO01000044">
    <property type="protein sequence ID" value="SCZ85289.1"/>
    <property type="molecule type" value="Genomic_DNA"/>
</dbReference>
<keyword evidence="5" id="KW-0442">Lipid degradation</keyword>
<dbReference type="PROSITE" id="PS50035">
    <property type="entry name" value="PLD"/>
    <property type="match status" value="1"/>
</dbReference>
<dbReference type="Gene3D" id="3.30.870.10">
    <property type="entry name" value="Endonuclease Chain A"/>
    <property type="match status" value="2"/>
</dbReference>
<dbReference type="PANTHER" id="PTHR43856">
    <property type="entry name" value="CARDIOLIPIN HYDROLASE"/>
    <property type="match status" value="1"/>
</dbReference>
<evidence type="ECO:0000256" key="2">
    <source>
        <dbReference type="ARBA" id="ARBA00008664"/>
    </source>
</evidence>
<dbReference type="CDD" id="cd00138">
    <property type="entry name" value="PLDc_SF"/>
    <property type="match status" value="1"/>
</dbReference>
<feature type="domain" description="PLD phosphodiesterase" evidence="7">
    <location>
        <begin position="286"/>
        <end position="316"/>
    </location>
</feature>
<dbReference type="Pfam" id="PF13091">
    <property type="entry name" value="PLDc_2"/>
    <property type="match status" value="2"/>
</dbReference>
<evidence type="ECO:0000313" key="9">
    <source>
        <dbReference type="Proteomes" id="UP000198729"/>
    </source>
</evidence>
<evidence type="ECO:0000313" key="8">
    <source>
        <dbReference type="EMBL" id="SCZ85289.1"/>
    </source>
</evidence>
<dbReference type="InterPro" id="IPR025202">
    <property type="entry name" value="PLD-like_dom"/>
</dbReference>
<reference evidence="8 9" key="1">
    <citation type="submission" date="2016-10" db="EMBL/GenBank/DDBJ databases">
        <authorList>
            <person name="de Groot N.N."/>
        </authorList>
    </citation>
    <scope>NUCLEOTIDE SEQUENCE [LARGE SCALE GENOMIC DNA]</scope>
    <source>
        <strain evidence="8">1</strain>
    </source>
</reference>
<proteinExistence type="inferred from homology"/>
<dbReference type="GO" id="GO:0016891">
    <property type="term" value="F:RNA endonuclease activity producing 5'-phosphomonoesters, hydrolytic mechanism"/>
    <property type="evidence" value="ECO:0007669"/>
    <property type="project" value="TreeGrafter"/>
</dbReference>
<dbReference type="OrthoDB" id="8542751at2"/>
<evidence type="ECO:0000256" key="1">
    <source>
        <dbReference type="ARBA" id="ARBA00000798"/>
    </source>
</evidence>
<dbReference type="Proteomes" id="UP000198729">
    <property type="component" value="Unassembled WGS sequence"/>
</dbReference>
<keyword evidence="6" id="KW-0443">Lipid metabolism</keyword>
<dbReference type="GO" id="GO:0004630">
    <property type="term" value="F:phospholipase D activity"/>
    <property type="evidence" value="ECO:0007669"/>
    <property type="project" value="UniProtKB-EC"/>
</dbReference>
<dbReference type="EC" id="3.1.4.4" evidence="3"/>
<dbReference type="InterPro" id="IPR051406">
    <property type="entry name" value="PLD_domain"/>
</dbReference>
<keyword evidence="9" id="KW-1185">Reference proteome</keyword>
<dbReference type="AlphaFoldDB" id="A0A1G5SFW8"/>
<gene>
    <name evidence="8" type="ORF">NSMM_370068</name>
</gene>
<dbReference type="PANTHER" id="PTHR43856:SF1">
    <property type="entry name" value="MITOCHONDRIAL CARDIOLIPIN HYDROLASE"/>
    <property type="match status" value="1"/>
</dbReference>
<sequence>MSSYEIHFGGPKQSPGYLRDMLAARIAAVPAGGAIDWVTYYFRDCELAEALIHAKRRGVNVTICLTGKPRVTDANDEVISLLSGERGLDNGLRKIILPGISTPHNRTWRPQVHEKLYCFSHPEPVAFIGSFNPSGNRLAEQSEILQEIGDQDRGHNVLIGIMAPQIVEVLMQHVRQFQQQPPGLLYRFSDRANRAICDNDIAIHFLPSICSHPVVRFLRLVEKNARVRVAASHIRMQQAADVMIELARRGVKVEIIANHTHRRVPPAIERRLTAAGIQIDRIGAANNLPMHLKFLLVEDQGRFWSIFGSFNWTKPSFWLNHEIIAISTDLKIFQAFSEQWELLEAARSEQQ</sequence>
<dbReference type="RefSeq" id="WP_090285436.1">
    <property type="nucleotide sequence ID" value="NZ_FMWO01000044.1"/>
</dbReference>
<comment type="catalytic activity">
    <reaction evidence="1">
        <text>a 1,2-diacyl-sn-glycero-3-phosphocholine + H2O = a 1,2-diacyl-sn-glycero-3-phosphate + choline + H(+)</text>
        <dbReference type="Rhea" id="RHEA:14445"/>
        <dbReference type="ChEBI" id="CHEBI:15354"/>
        <dbReference type="ChEBI" id="CHEBI:15377"/>
        <dbReference type="ChEBI" id="CHEBI:15378"/>
        <dbReference type="ChEBI" id="CHEBI:57643"/>
        <dbReference type="ChEBI" id="CHEBI:58608"/>
        <dbReference type="EC" id="3.1.4.4"/>
    </reaction>
</comment>
<evidence type="ECO:0000256" key="3">
    <source>
        <dbReference type="ARBA" id="ARBA00012027"/>
    </source>
</evidence>
<accession>A0A1G5SFW8</accession>
<dbReference type="GO" id="GO:0006793">
    <property type="term" value="P:phosphorus metabolic process"/>
    <property type="evidence" value="ECO:0007669"/>
    <property type="project" value="UniProtKB-ARBA"/>
</dbReference>
<evidence type="ECO:0000256" key="6">
    <source>
        <dbReference type="ARBA" id="ARBA00023098"/>
    </source>
</evidence>
<dbReference type="InterPro" id="IPR001736">
    <property type="entry name" value="PLipase_D/transphosphatidylase"/>
</dbReference>
<keyword evidence="4" id="KW-0378">Hydrolase</keyword>
<organism evidence="8 9">
    <name type="scientific">Nitrosomonas mobilis</name>
    <dbReference type="NCBI Taxonomy" id="51642"/>
    <lineage>
        <taxon>Bacteria</taxon>
        <taxon>Pseudomonadati</taxon>
        <taxon>Pseudomonadota</taxon>
        <taxon>Betaproteobacteria</taxon>
        <taxon>Nitrosomonadales</taxon>
        <taxon>Nitrosomonadaceae</taxon>
        <taxon>Nitrosomonas</taxon>
    </lineage>
</organism>